<dbReference type="Proteomes" id="UP001372338">
    <property type="component" value="Unassembled WGS sequence"/>
</dbReference>
<keyword evidence="1" id="KW-0472">Membrane</keyword>
<evidence type="ECO:0000256" key="1">
    <source>
        <dbReference type="SAM" id="Phobius"/>
    </source>
</evidence>
<comment type="caution">
    <text evidence="2">The sequence shown here is derived from an EMBL/GenBank/DDBJ whole genome shotgun (WGS) entry which is preliminary data.</text>
</comment>
<accession>A0AAN9HR12</accession>
<gene>
    <name evidence="2" type="ORF">RIF29_40901</name>
</gene>
<keyword evidence="1" id="KW-0812">Transmembrane</keyword>
<keyword evidence="1" id="KW-1133">Transmembrane helix</keyword>
<keyword evidence="3" id="KW-1185">Reference proteome</keyword>
<dbReference type="EMBL" id="JAYWIO010000008">
    <property type="protein sequence ID" value="KAK7246044.1"/>
    <property type="molecule type" value="Genomic_DNA"/>
</dbReference>
<reference evidence="2 3" key="1">
    <citation type="submission" date="2024-01" db="EMBL/GenBank/DDBJ databases">
        <title>The genomes of 5 underutilized Papilionoideae crops provide insights into root nodulation and disease resistanc.</title>
        <authorList>
            <person name="Yuan L."/>
        </authorList>
    </citation>
    <scope>NUCLEOTIDE SEQUENCE [LARGE SCALE GENOMIC DNA]</scope>
    <source>
        <strain evidence="2">ZHUSHIDOU_FW_LH</strain>
        <tissue evidence="2">Leaf</tissue>
    </source>
</reference>
<evidence type="ECO:0000313" key="2">
    <source>
        <dbReference type="EMBL" id="KAK7246044.1"/>
    </source>
</evidence>
<name>A0AAN9HR12_CROPI</name>
<sequence>MGYRYKVLRADEQQQRSKAMPGDQFRFAVTDRTIPSPDLQTEWVDFMYTDPQSFLPTCRYILQFISSNNPRYSNTLPPDNQTIQDSVLSVIQQPFQFDHSLGSSLDDDFDADSHLHPKKFRLSLSYTSVIMAAQCFAIMFFPNNAF</sequence>
<proteinExistence type="predicted"/>
<organism evidence="2 3">
    <name type="scientific">Crotalaria pallida</name>
    <name type="common">Smooth rattlebox</name>
    <name type="synonym">Crotalaria striata</name>
    <dbReference type="NCBI Taxonomy" id="3830"/>
    <lineage>
        <taxon>Eukaryota</taxon>
        <taxon>Viridiplantae</taxon>
        <taxon>Streptophyta</taxon>
        <taxon>Embryophyta</taxon>
        <taxon>Tracheophyta</taxon>
        <taxon>Spermatophyta</taxon>
        <taxon>Magnoliopsida</taxon>
        <taxon>eudicotyledons</taxon>
        <taxon>Gunneridae</taxon>
        <taxon>Pentapetalae</taxon>
        <taxon>rosids</taxon>
        <taxon>fabids</taxon>
        <taxon>Fabales</taxon>
        <taxon>Fabaceae</taxon>
        <taxon>Papilionoideae</taxon>
        <taxon>50 kb inversion clade</taxon>
        <taxon>genistoids sensu lato</taxon>
        <taxon>core genistoids</taxon>
        <taxon>Crotalarieae</taxon>
        <taxon>Crotalaria</taxon>
    </lineage>
</organism>
<evidence type="ECO:0000313" key="3">
    <source>
        <dbReference type="Proteomes" id="UP001372338"/>
    </source>
</evidence>
<protein>
    <submittedName>
        <fullName evidence="2">Uncharacterized protein</fullName>
    </submittedName>
</protein>
<feature type="transmembrane region" description="Helical" evidence="1">
    <location>
        <begin position="123"/>
        <end position="141"/>
    </location>
</feature>
<dbReference type="AlphaFoldDB" id="A0AAN9HR12"/>